<gene>
    <name evidence="1" type="ORF">FQ377_00135</name>
</gene>
<dbReference type="GO" id="GO:0016787">
    <property type="term" value="F:hydrolase activity"/>
    <property type="evidence" value="ECO:0007669"/>
    <property type="project" value="UniProtKB-KW"/>
</dbReference>
<dbReference type="GO" id="GO:0000166">
    <property type="term" value="F:nucleotide binding"/>
    <property type="evidence" value="ECO:0007669"/>
    <property type="project" value="InterPro"/>
</dbReference>
<dbReference type="EMBL" id="VSLD01000001">
    <property type="protein sequence ID" value="TYC99924.1"/>
    <property type="molecule type" value="Genomic_DNA"/>
</dbReference>
<sequence length="300" mass="30849">MTLPTTDTRVTYPRGDTEATARVLHAAPRPDGLLAVVLDTTAFHPVDHAWPDQGPDRGSLQRGVETWPVQDCVVGATDGTALHLGSEAPVRKGTEGWAFVVVHLLDPGSAGGPVEGDDVVVRVDASYRAAVSAGHTGCHLASLALNRALADRWKKVVAADALGAPNFDALAIDTTTIGEASSVDTYRLGKSLRRKGFAVEGIDTAAVANAVNATLADWTATGAGIGVDAEGPGLTDRRRWVCELPGERAEIPCGGTHLTSLAGLGVTVTLALSDMEGTPVLTMDTRVTGAPAVRGGAGPA</sequence>
<keyword evidence="1" id="KW-0378">Hydrolase</keyword>
<dbReference type="OrthoDB" id="6396444at2"/>
<keyword evidence="2" id="KW-1185">Reference proteome</keyword>
<dbReference type="RefSeq" id="WP_148599244.1">
    <property type="nucleotide sequence ID" value="NZ_VSLD01000001.1"/>
</dbReference>
<dbReference type="Gene3D" id="3.30.980.10">
    <property type="entry name" value="Threonyl-trna Synthetase, Chain A, domain 2"/>
    <property type="match status" value="1"/>
</dbReference>
<organism evidence="1 2">
    <name type="scientific">Arthrobacter echini</name>
    <dbReference type="NCBI Taxonomy" id="1529066"/>
    <lineage>
        <taxon>Bacteria</taxon>
        <taxon>Bacillati</taxon>
        <taxon>Actinomycetota</taxon>
        <taxon>Actinomycetes</taxon>
        <taxon>Micrococcales</taxon>
        <taxon>Micrococcaceae</taxon>
        <taxon>Arthrobacter</taxon>
    </lineage>
</organism>
<name>A0A5D0XSU8_9MICC</name>
<evidence type="ECO:0000313" key="1">
    <source>
        <dbReference type="EMBL" id="TYC99924.1"/>
    </source>
</evidence>
<dbReference type="InterPro" id="IPR018163">
    <property type="entry name" value="Thr/Ala-tRNA-synth_IIc_edit"/>
</dbReference>
<reference evidence="1 2" key="1">
    <citation type="submission" date="2019-08" db="EMBL/GenBank/DDBJ databases">
        <title>Genone of Arthrobacter echini P9.</title>
        <authorList>
            <person name="Bowman J.P."/>
        </authorList>
    </citation>
    <scope>NUCLEOTIDE SEQUENCE [LARGE SCALE GENOMIC DNA]</scope>
    <source>
        <strain evidence="1 2">P9</strain>
    </source>
</reference>
<comment type="caution">
    <text evidence="1">The sequence shown here is derived from an EMBL/GenBank/DDBJ whole genome shotgun (WGS) entry which is preliminary data.</text>
</comment>
<proteinExistence type="predicted"/>
<dbReference type="SUPFAM" id="SSF55186">
    <property type="entry name" value="ThrRS/AlaRS common domain"/>
    <property type="match status" value="1"/>
</dbReference>
<dbReference type="Proteomes" id="UP000323410">
    <property type="component" value="Unassembled WGS sequence"/>
</dbReference>
<protein>
    <submittedName>
        <fullName evidence="1">Metal-dependent hydrolase</fullName>
    </submittedName>
</protein>
<dbReference type="AlphaFoldDB" id="A0A5D0XSU8"/>
<evidence type="ECO:0000313" key="2">
    <source>
        <dbReference type="Proteomes" id="UP000323410"/>
    </source>
</evidence>
<accession>A0A5D0XSU8</accession>